<dbReference type="CDD" id="cd02062">
    <property type="entry name" value="Nitro_FMN_reductase"/>
    <property type="match status" value="1"/>
</dbReference>
<evidence type="ECO:0000259" key="3">
    <source>
        <dbReference type="Pfam" id="PF00881"/>
    </source>
</evidence>
<dbReference type="KEGG" id="pmet:G4Y79_14960"/>
<gene>
    <name evidence="4" type="ORF">G4Y79_14960</name>
</gene>
<feature type="domain" description="Nitroreductase" evidence="3">
    <location>
        <begin position="71"/>
        <end position="140"/>
    </location>
</feature>
<dbReference type="SUPFAM" id="SSF55469">
    <property type="entry name" value="FMN-dependent nitroreductase-like"/>
    <property type="match status" value="1"/>
</dbReference>
<accession>A0A7S8E5Y6</accession>
<evidence type="ECO:0000256" key="2">
    <source>
        <dbReference type="ARBA" id="ARBA00023002"/>
    </source>
</evidence>
<reference evidence="4 5" key="1">
    <citation type="submission" date="2020-02" db="EMBL/GenBank/DDBJ databases">
        <authorList>
            <person name="Zheng R.K."/>
            <person name="Sun C.M."/>
        </authorList>
    </citation>
    <scope>NUCLEOTIDE SEQUENCE [LARGE SCALE GENOMIC DNA]</scope>
    <source>
        <strain evidence="5">rifampicinis</strain>
    </source>
</reference>
<dbReference type="PANTHER" id="PTHR43673:SF10">
    <property type="entry name" value="NADH DEHYDROGENASE_NAD(P)H NITROREDUCTASE XCC3605-RELATED"/>
    <property type="match status" value="1"/>
</dbReference>
<organism evidence="4 5">
    <name type="scientific">Phototrophicus methaneseepsis</name>
    <dbReference type="NCBI Taxonomy" id="2710758"/>
    <lineage>
        <taxon>Bacteria</taxon>
        <taxon>Bacillati</taxon>
        <taxon>Chloroflexota</taxon>
        <taxon>Candidatus Thermofontia</taxon>
        <taxon>Phototrophicales</taxon>
        <taxon>Phototrophicaceae</taxon>
        <taxon>Phototrophicus</taxon>
    </lineage>
</organism>
<dbReference type="PANTHER" id="PTHR43673">
    <property type="entry name" value="NAD(P)H NITROREDUCTASE YDGI-RELATED"/>
    <property type="match status" value="1"/>
</dbReference>
<dbReference type="Pfam" id="PF00881">
    <property type="entry name" value="Nitroreductase"/>
    <property type="match status" value="2"/>
</dbReference>
<dbReference type="RefSeq" id="WP_195169076.1">
    <property type="nucleotide sequence ID" value="NZ_CP062983.1"/>
</dbReference>
<comment type="similarity">
    <text evidence="1">Belongs to the nitroreductase family.</text>
</comment>
<evidence type="ECO:0000313" key="4">
    <source>
        <dbReference type="EMBL" id="QPC81003.1"/>
    </source>
</evidence>
<dbReference type="Proteomes" id="UP000594468">
    <property type="component" value="Chromosome"/>
</dbReference>
<dbReference type="InterPro" id="IPR000415">
    <property type="entry name" value="Nitroreductase-like"/>
</dbReference>
<name>A0A7S8E5Y6_9CHLR</name>
<protein>
    <submittedName>
        <fullName evidence="4">Nitroreductase family protein</fullName>
    </submittedName>
</protein>
<dbReference type="EMBL" id="CP062983">
    <property type="protein sequence ID" value="QPC81003.1"/>
    <property type="molecule type" value="Genomic_DNA"/>
</dbReference>
<dbReference type="GO" id="GO:0016491">
    <property type="term" value="F:oxidoreductase activity"/>
    <property type="evidence" value="ECO:0007669"/>
    <property type="project" value="UniProtKB-KW"/>
</dbReference>
<evidence type="ECO:0000256" key="1">
    <source>
        <dbReference type="ARBA" id="ARBA00007118"/>
    </source>
</evidence>
<dbReference type="InterPro" id="IPR029479">
    <property type="entry name" value="Nitroreductase"/>
</dbReference>
<keyword evidence="5" id="KW-1185">Reference proteome</keyword>
<dbReference type="Gene3D" id="3.40.109.10">
    <property type="entry name" value="NADH Oxidase"/>
    <property type="match status" value="1"/>
</dbReference>
<keyword evidence="2" id="KW-0560">Oxidoreductase</keyword>
<dbReference type="AlphaFoldDB" id="A0A7S8E5Y6"/>
<evidence type="ECO:0000313" key="5">
    <source>
        <dbReference type="Proteomes" id="UP000594468"/>
    </source>
</evidence>
<sequence>MNVKQAIRTKRAVRQYTDDAVPDEIIREILDTARWSQSSKNTQPWEFVIVTDPDKLRELAEAGNFTTHVPDAAFVIVLVSDDDHFWRGFDLGQVAMCLQLAAWEKGIGSCPIAFQRPEQAKAVLQVPSGKAVHAGITFGYPSTGFKPAKMGGRESVDAQTHWNTW</sequence>
<feature type="domain" description="Nitroreductase" evidence="3">
    <location>
        <begin position="7"/>
        <end position="62"/>
    </location>
</feature>
<proteinExistence type="inferred from homology"/>